<accession>A0ABR9ZN47</accession>
<dbReference type="InterPro" id="IPR052926">
    <property type="entry name" value="Metallo-beta-lactamase_dom"/>
</dbReference>
<dbReference type="SMART" id="SM00849">
    <property type="entry name" value="Lactamase_B"/>
    <property type="match status" value="1"/>
</dbReference>
<dbReference type="PANTHER" id="PTHR13754:SF13">
    <property type="entry name" value="METALLO-BETA-LACTAMASE SUPERFAMILY PROTEIN (AFU_ORTHOLOGUE AFUA_3G07630)"/>
    <property type="match status" value="1"/>
</dbReference>
<evidence type="ECO:0000313" key="3">
    <source>
        <dbReference type="Proteomes" id="UP000614200"/>
    </source>
</evidence>
<dbReference type="PANTHER" id="PTHR13754">
    <property type="entry name" value="METALLO-BETA-LACTAMASE SUPERFAMILY PROTEIN"/>
    <property type="match status" value="1"/>
</dbReference>
<dbReference type="InterPro" id="IPR041712">
    <property type="entry name" value="DHPS-like_MBL-fold"/>
</dbReference>
<dbReference type="Pfam" id="PF00753">
    <property type="entry name" value="Lactamase_B"/>
    <property type="match status" value="1"/>
</dbReference>
<dbReference type="InterPro" id="IPR001279">
    <property type="entry name" value="Metallo-B-lactamas"/>
</dbReference>
<dbReference type="RefSeq" id="WP_194700070.1">
    <property type="nucleotide sequence ID" value="NZ_JADKNH010000001.1"/>
</dbReference>
<name>A0ABR9ZN47_9FIRM</name>
<dbReference type="EMBL" id="JADKNH010000001">
    <property type="protein sequence ID" value="MBF4691839.1"/>
    <property type="molecule type" value="Genomic_DNA"/>
</dbReference>
<comment type="caution">
    <text evidence="2">The sequence shown here is derived from an EMBL/GenBank/DDBJ whole genome shotgun (WGS) entry which is preliminary data.</text>
</comment>
<gene>
    <name evidence="2" type="ORF">ISU02_01850</name>
</gene>
<reference evidence="2 3" key="1">
    <citation type="submission" date="2020-11" db="EMBL/GenBank/DDBJ databases">
        <title>Fusibacter basophilias sp. nov.</title>
        <authorList>
            <person name="Qiu D."/>
        </authorList>
    </citation>
    <scope>NUCLEOTIDE SEQUENCE [LARGE SCALE GENOMIC DNA]</scope>
    <source>
        <strain evidence="2 3">Q10-2</strain>
    </source>
</reference>
<sequence length="269" mass="30966">MEFLTLMDNIVYGEVLTAEHGLSFLIKAGGKKILFDTGQTGAILHNASYLNEELETVDLVVLSHGHYDHCGGLESFLKVNHTAKIYLKSKAMEKKYRRDYSSVGFELQKPLSEYPNEFIFIEDNVEIAPGILLVGHINKYVETFDSMDSFFVKEDQNYIMDPFQDELFMIISEKDKHYLFTGCSHKGILNIIKSSLELLEDAPLEFVAGGMHFNGKIVNVLDQYIEQFERLNVKHFYVNHCTGIEGYMKFKNRLNTDVTYAFTGFRYEE</sequence>
<evidence type="ECO:0000259" key="1">
    <source>
        <dbReference type="SMART" id="SM00849"/>
    </source>
</evidence>
<feature type="domain" description="Metallo-beta-lactamase" evidence="1">
    <location>
        <begin position="20"/>
        <end position="240"/>
    </location>
</feature>
<dbReference type="InterPro" id="IPR036866">
    <property type="entry name" value="RibonucZ/Hydroxyglut_hydro"/>
</dbReference>
<evidence type="ECO:0000313" key="2">
    <source>
        <dbReference type="EMBL" id="MBF4691839.1"/>
    </source>
</evidence>
<dbReference type="Gene3D" id="3.60.15.10">
    <property type="entry name" value="Ribonuclease Z/Hydroxyacylglutathione hydrolase-like"/>
    <property type="match status" value="1"/>
</dbReference>
<organism evidence="2 3">
    <name type="scientific">Fusibacter ferrireducens</name>
    <dbReference type="NCBI Taxonomy" id="2785058"/>
    <lineage>
        <taxon>Bacteria</taxon>
        <taxon>Bacillati</taxon>
        <taxon>Bacillota</taxon>
        <taxon>Clostridia</taxon>
        <taxon>Eubacteriales</taxon>
        <taxon>Eubacteriales Family XII. Incertae Sedis</taxon>
        <taxon>Fusibacter</taxon>
    </lineage>
</organism>
<protein>
    <submittedName>
        <fullName evidence="2">MBL fold metallo-hydrolase</fullName>
    </submittedName>
</protein>
<keyword evidence="3" id="KW-1185">Reference proteome</keyword>
<dbReference type="SUPFAM" id="SSF56281">
    <property type="entry name" value="Metallo-hydrolase/oxidoreductase"/>
    <property type="match status" value="1"/>
</dbReference>
<dbReference type="CDD" id="cd07713">
    <property type="entry name" value="DHPS-like_MBL-fold"/>
    <property type="match status" value="1"/>
</dbReference>
<dbReference type="Proteomes" id="UP000614200">
    <property type="component" value="Unassembled WGS sequence"/>
</dbReference>
<proteinExistence type="predicted"/>